<dbReference type="SMART" id="SM00360">
    <property type="entry name" value="RRM"/>
    <property type="match status" value="2"/>
</dbReference>
<dbReference type="Gene3D" id="3.30.70.330">
    <property type="match status" value="2"/>
</dbReference>
<keyword evidence="5" id="KW-0175">Coiled coil</keyword>
<feature type="compositionally biased region" description="Basic and acidic residues" evidence="6">
    <location>
        <begin position="27"/>
        <end position="40"/>
    </location>
</feature>
<dbReference type="PROSITE" id="PS50102">
    <property type="entry name" value="RRM"/>
    <property type="match status" value="2"/>
</dbReference>
<dbReference type="Pfam" id="PF00076">
    <property type="entry name" value="RRM_1"/>
    <property type="match status" value="1"/>
</dbReference>
<feature type="domain" description="RRM" evidence="7">
    <location>
        <begin position="221"/>
        <end position="301"/>
    </location>
</feature>
<evidence type="ECO:0000256" key="5">
    <source>
        <dbReference type="SAM" id="Coils"/>
    </source>
</evidence>
<dbReference type="SUPFAM" id="SSF54928">
    <property type="entry name" value="RNA-binding domain, RBD"/>
    <property type="match status" value="2"/>
</dbReference>
<evidence type="ECO:0000259" key="7">
    <source>
        <dbReference type="PROSITE" id="PS50102"/>
    </source>
</evidence>
<evidence type="ECO:0000256" key="2">
    <source>
        <dbReference type="ARBA" id="ARBA00022884"/>
    </source>
</evidence>
<feature type="compositionally biased region" description="Basic and acidic residues" evidence="6">
    <location>
        <begin position="1"/>
        <end position="20"/>
    </location>
</feature>
<dbReference type="EMBL" id="HBFL01000004">
    <property type="protein sequence ID" value="CAD8759965.1"/>
    <property type="molecule type" value="Transcribed_RNA"/>
</dbReference>
<protein>
    <recommendedName>
        <fullName evidence="7">RRM domain-containing protein</fullName>
    </recommendedName>
</protein>
<evidence type="ECO:0000256" key="3">
    <source>
        <dbReference type="ARBA" id="ARBA00023187"/>
    </source>
</evidence>
<dbReference type="GO" id="GO:0003723">
    <property type="term" value="F:RNA binding"/>
    <property type="evidence" value="ECO:0007669"/>
    <property type="project" value="UniProtKB-UniRule"/>
</dbReference>
<feature type="domain" description="RRM" evidence="7">
    <location>
        <begin position="106"/>
        <end position="187"/>
    </location>
</feature>
<dbReference type="GO" id="GO:0008380">
    <property type="term" value="P:RNA splicing"/>
    <property type="evidence" value="ECO:0007669"/>
    <property type="project" value="UniProtKB-KW"/>
</dbReference>
<feature type="compositionally biased region" description="Basic and acidic residues" evidence="6">
    <location>
        <begin position="67"/>
        <end position="79"/>
    </location>
</feature>
<accession>A0A7S0UH60</accession>
<reference evidence="8" key="1">
    <citation type="submission" date="2021-01" db="EMBL/GenBank/DDBJ databases">
        <authorList>
            <person name="Corre E."/>
            <person name="Pelletier E."/>
            <person name="Niang G."/>
            <person name="Scheremetjew M."/>
            <person name="Finn R."/>
            <person name="Kale V."/>
            <person name="Holt S."/>
            <person name="Cochrane G."/>
            <person name="Meng A."/>
            <person name="Brown T."/>
            <person name="Cohen L."/>
        </authorList>
    </citation>
    <scope>NUCLEOTIDE SEQUENCE</scope>
    <source>
        <strain evidence="8">UNC1205</strain>
    </source>
</reference>
<proteinExistence type="predicted"/>
<evidence type="ECO:0000256" key="4">
    <source>
        <dbReference type="PROSITE-ProRule" id="PRU00176"/>
    </source>
</evidence>
<feature type="region of interest" description="Disordered" evidence="6">
    <location>
        <begin position="1"/>
        <end position="110"/>
    </location>
</feature>
<dbReference type="InterPro" id="IPR035979">
    <property type="entry name" value="RBD_domain_sf"/>
</dbReference>
<dbReference type="GO" id="GO:0006397">
    <property type="term" value="P:mRNA processing"/>
    <property type="evidence" value="ECO:0007669"/>
    <property type="project" value="UniProtKB-KW"/>
</dbReference>
<organism evidence="8">
    <name type="scientific">Pseudo-nitzschia delicatissima</name>
    <dbReference type="NCBI Taxonomy" id="44447"/>
    <lineage>
        <taxon>Eukaryota</taxon>
        <taxon>Sar</taxon>
        <taxon>Stramenopiles</taxon>
        <taxon>Ochrophyta</taxon>
        <taxon>Bacillariophyta</taxon>
        <taxon>Bacillariophyceae</taxon>
        <taxon>Bacillariophycidae</taxon>
        <taxon>Bacillariales</taxon>
        <taxon>Bacillariaceae</taxon>
        <taxon>Pseudo-nitzschia</taxon>
    </lineage>
</organism>
<keyword evidence="3" id="KW-0508">mRNA splicing</keyword>
<keyword evidence="2 4" id="KW-0694">RNA-binding</keyword>
<dbReference type="AlphaFoldDB" id="A0A7S0UH60"/>
<sequence length="699" mass="77854">MDRGRRSGGGRRDGGRRGRDPNPSFSRARERFERKRKTDNYDYNDQKNYTVPGNGRGYDVNGGQNDSRMDYDDERDGRQRRSRSPSRWERGKKQQKKTQTDVPPDRELFVGNIPSDVDDKFLLHFLNGAMRQAKLCLRHESPCLSAQINTGNFAFVEMLNPEFANKCLNINGVLFLNARIKVGRPKKYAGPFVVQKNWQELTGTELTIDAVLDGESEKVNRELFVGNTTPEMTDQMLKDFLGSAMGQVGLTIMDGNPITLCEMFGKYAFIELRTPRETTNALNLNNIEFMNSKLQITRPAKYQGVFEEHMNWEQVLARYGVKPEEFQLGQVLNSTALLTSSAANAELIDGEDINVVKAQLAQVKQALQITRHQLDECNKKSEARKEQLISLNKKWAEGKSELSDHKSELDQVRGELKNKSQNVTRVSVDMDSRMEAAVLKKKHEETQGMLRGVTESLLKATEKLQNERKARKSLEVKFKEANFSLNLGMDAPAPAAGESAAPAAGGIDFAGLRSELNTDGNTEMGDHAGGMEIDTAMEEEDEPQMESLKDFLAKTPKTNIDWGANAAATPASIATPTPRARDRAGVRLCRLLIRTDNLNANSAKEVQGMAGKYNLGGFIQSGKPGMIIVEGLEFNCDIFMDNLERQKQSYVSVGKVSERSGRCFPMELTVLNGDSSISDFAKACESVGLKEKLEAAMSS</sequence>
<evidence type="ECO:0000256" key="1">
    <source>
        <dbReference type="ARBA" id="ARBA00022664"/>
    </source>
</evidence>
<evidence type="ECO:0000313" key="8">
    <source>
        <dbReference type="EMBL" id="CAD8759965.1"/>
    </source>
</evidence>
<dbReference type="InterPro" id="IPR000504">
    <property type="entry name" value="RRM_dom"/>
</dbReference>
<feature type="coiled-coil region" evidence="5">
    <location>
        <begin position="360"/>
        <end position="422"/>
    </location>
</feature>
<keyword evidence="1" id="KW-0507">mRNA processing</keyword>
<gene>
    <name evidence="8" type="ORF">PDEL1432_LOCUS4</name>
</gene>
<evidence type="ECO:0000256" key="6">
    <source>
        <dbReference type="SAM" id="MobiDB-lite"/>
    </source>
</evidence>
<dbReference type="PANTHER" id="PTHR23139">
    <property type="entry name" value="RNA-BINDING PROTEIN"/>
    <property type="match status" value="1"/>
</dbReference>
<name>A0A7S0UH60_9STRA</name>
<dbReference type="InterPro" id="IPR012677">
    <property type="entry name" value="Nucleotide-bd_a/b_plait_sf"/>
</dbReference>
<feature type="compositionally biased region" description="Polar residues" evidence="6">
    <location>
        <begin position="41"/>
        <end position="51"/>
    </location>
</feature>